<dbReference type="PANTHER" id="PTHR47447">
    <property type="entry name" value="OS03G0856100 PROTEIN"/>
    <property type="match status" value="1"/>
</dbReference>
<feature type="repeat" description="PPR" evidence="3">
    <location>
        <begin position="1"/>
        <end position="28"/>
    </location>
</feature>
<evidence type="ECO:0000313" key="4">
    <source>
        <dbReference type="EMBL" id="KAG2258412.1"/>
    </source>
</evidence>
<dbReference type="AlphaFoldDB" id="A0A8X7PW77"/>
<evidence type="ECO:0000256" key="1">
    <source>
        <dbReference type="ARBA" id="ARBA00007626"/>
    </source>
</evidence>
<dbReference type="PROSITE" id="PS51375">
    <property type="entry name" value="PPR"/>
    <property type="match status" value="2"/>
</dbReference>
<proteinExistence type="inferred from homology"/>
<evidence type="ECO:0000313" key="5">
    <source>
        <dbReference type="Proteomes" id="UP000886595"/>
    </source>
</evidence>
<sequence>MLSAYVNASDMEGAEKFFKRIKVDGFEPNVVTYGTMIKGYAKADDLDKVMEVYEKMRLSGISEPNHLNNYHGCFWEVQGFRERS</sequence>
<dbReference type="Gene3D" id="1.25.40.10">
    <property type="entry name" value="Tetratricopeptide repeat domain"/>
    <property type="match status" value="1"/>
</dbReference>
<dbReference type="Pfam" id="PF13041">
    <property type="entry name" value="PPR_2"/>
    <property type="match status" value="1"/>
</dbReference>
<name>A0A8X7PW77_BRACI</name>
<keyword evidence="5" id="KW-1185">Reference proteome</keyword>
<comment type="similarity">
    <text evidence="1">Belongs to the PPR family. P subfamily.</text>
</comment>
<feature type="repeat" description="PPR" evidence="3">
    <location>
        <begin position="29"/>
        <end position="63"/>
    </location>
</feature>
<evidence type="ECO:0000256" key="2">
    <source>
        <dbReference type="ARBA" id="ARBA00022737"/>
    </source>
</evidence>
<organism evidence="4 5">
    <name type="scientific">Brassica carinata</name>
    <name type="common">Ethiopian mustard</name>
    <name type="synonym">Abyssinian cabbage</name>
    <dbReference type="NCBI Taxonomy" id="52824"/>
    <lineage>
        <taxon>Eukaryota</taxon>
        <taxon>Viridiplantae</taxon>
        <taxon>Streptophyta</taxon>
        <taxon>Embryophyta</taxon>
        <taxon>Tracheophyta</taxon>
        <taxon>Spermatophyta</taxon>
        <taxon>Magnoliopsida</taxon>
        <taxon>eudicotyledons</taxon>
        <taxon>Gunneridae</taxon>
        <taxon>Pentapetalae</taxon>
        <taxon>rosids</taxon>
        <taxon>malvids</taxon>
        <taxon>Brassicales</taxon>
        <taxon>Brassicaceae</taxon>
        <taxon>Brassiceae</taxon>
        <taxon>Brassica</taxon>
    </lineage>
</organism>
<dbReference type="InterPro" id="IPR011990">
    <property type="entry name" value="TPR-like_helical_dom_sf"/>
</dbReference>
<dbReference type="Proteomes" id="UP000886595">
    <property type="component" value="Unassembled WGS sequence"/>
</dbReference>
<protein>
    <recommendedName>
        <fullName evidence="6">Pentatricopeptide repeat-containing protein</fullName>
    </recommendedName>
</protein>
<dbReference type="NCBIfam" id="TIGR00756">
    <property type="entry name" value="PPR"/>
    <property type="match status" value="2"/>
</dbReference>
<evidence type="ECO:0000256" key="3">
    <source>
        <dbReference type="PROSITE-ProRule" id="PRU00708"/>
    </source>
</evidence>
<dbReference type="OrthoDB" id="185373at2759"/>
<evidence type="ECO:0008006" key="6">
    <source>
        <dbReference type="Google" id="ProtNLM"/>
    </source>
</evidence>
<comment type="caution">
    <text evidence="4">The sequence shown here is derived from an EMBL/GenBank/DDBJ whole genome shotgun (WGS) entry which is preliminary data.</text>
</comment>
<accession>A0A8X7PW77</accession>
<dbReference type="InterPro" id="IPR002885">
    <property type="entry name" value="PPR_rpt"/>
</dbReference>
<dbReference type="PANTHER" id="PTHR47447:SF17">
    <property type="entry name" value="OS12G0638900 PROTEIN"/>
    <property type="match status" value="1"/>
</dbReference>
<keyword evidence="2" id="KW-0677">Repeat</keyword>
<dbReference type="EMBL" id="JAAMPC010000015">
    <property type="protein sequence ID" value="KAG2258412.1"/>
    <property type="molecule type" value="Genomic_DNA"/>
</dbReference>
<gene>
    <name evidence="4" type="ORF">Bca52824_077706</name>
</gene>
<reference evidence="4 5" key="1">
    <citation type="submission" date="2020-02" db="EMBL/GenBank/DDBJ databases">
        <authorList>
            <person name="Ma Q."/>
            <person name="Huang Y."/>
            <person name="Song X."/>
            <person name="Pei D."/>
        </authorList>
    </citation>
    <scope>NUCLEOTIDE SEQUENCE [LARGE SCALE GENOMIC DNA]</scope>
    <source>
        <strain evidence="4">Sxm20200214</strain>
        <tissue evidence="4">Leaf</tissue>
    </source>
</reference>